<proteinExistence type="predicted"/>
<dbReference type="Proteomes" id="UP000294344">
    <property type="component" value="Chromosome"/>
</dbReference>
<dbReference type="InterPro" id="IPR017703">
    <property type="entry name" value="YgfZ/GCV_T_CS"/>
</dbReference>
<sequence length="325" mass="38832">MKNYIFSNKTIYLSKDLPTTYMNLNGWSIICVTGLDKKKYLNNQFTIDINMINYDNYKFGAHCNINGKVWTSFLIFQYKHFYIYIVRSSVCKKHIHELKKYSLFSKVNIFEEKKFCLFGLCGLNSSKLLENFFSIKLSKKKSILVIHNIIILKINKPIERFLIIAYKKYLVDFLKFINCKAKYSNEMQWLELDIESCFPIMNKEIMGRFILQSLDLKKWGAINFNKGCYYGQEILCKYENKKINKFIICSIIGKSNKNNITYIFEPVEYKDVFGNRYNAGMVLSWVHIHKKKILLQVRMKINFFKRENNFFLLSHQDIDFKIYNM</sequence>
<reference evidence="1 2" key="1">
    <citation type="submission" date="2019-02" db="EMBL/GenBank/DDBJ databases">
        <authorList>
            <person name="Manzano-Marin A."/>
            <person name="Manzano-Marin A."/>
        </authorList>
    </citation>
    <scope>NUCLEOTIDE SEQUENCE [LARGE SCALE GENOMIC DNA]</scope>
    <source>
        <strain evidence="1 2">BuCicurvipes</strain>
    </source>
</reference>
<gene>
    <name evidence="1" type="primary">ygfZ</name>
    <name evidence="1" type="ORF">BUCICURV3402_280</name>
</gene>
<protein>
    <submittedName>
        <fullName evidence="1">tRNA-modifying protein YgfZ</fullName>
    </submittedName>
</protein>
<accession>A0A451D6U0</accession>
<dbReference type="InterPro" id="IPR045179">
    <property type="entry name" value="YgfZ/GcvT"/>
</dbReference>
<dbReference type="Gene3D" id="2.40.30.160">
    <property type="match status" value="1"/>
</dbReference>
<dbReference type="NCBIfam" id="TIGR03317">
    <property type="entry name" value="ygfZ_signature"/>
    <property type="match status" value="1"/>
</dbReference>
<organism evidence="1 2">
    <name type="scientific">Buchnera aphidicola</name>
    <name type="common">Cinara curvipes</name>
    <dbReference type="NCBI Taxonomy" id="2518975"/>
    <lineage>
        <taxon>Bacteria</taxon>
        <taxon>Pseudomonadati</taxon>
        <taxon>Pseudomonadota</taxon>
        <taxon>Gammaproteobacteria</taxon>
        <taxon>Enterobacterales</taxon>
        <taxon>Erwiniaceae</taxon>
        <taxon>Buchnera</taxon>
    </lineage>
</organism>
<dbReference type="SUPFAM" id="SSF103025">
    <property type="entry name" value="Folate-binding domain"/>
    <property type="match status" value="1"/>
</dbReference>
<dbReference type="Gene3D" id="3.30.70.1400">
    <property type="entry name" value="Aminomethyltransferase beta-barrel domains"/>
    <property type="match status" value="1"/>
</dbReference>
<dbReference type="RefSeq" id="WP_172598548.1">
    <property type="nucleotide sequence ID" value="NZ_LR217710.1"/>
</dbReference>
<dbReference type="EMBL" id="LR217710">
    <property type="protein sequence ID" value="VFP81561.1"/>
    <property type="molecule type" value="Genomic_DNA"/>
</dbReference>
<dbReference type="AlphaFoldDB" id="A0A451D6U0"/>
<dbReference type="GO" id="GO:0016226">
    <property type="term" value="P:iron-sulfur cluster assembly"/>
    <property type="evidence" value="ECO:0007669"/>
    <property type="project" value="TreeGrafter"/>
</dbReference>
<evidence type="ECO:0000313" key="1">
    <source>
        <dbReference type="EMBL" id="VFP81561.1"/>
    </source>
</evidence>
<dbReference type="PANTHER" id="PTHR22602">
    <property type="entry name" value="TRANSFERASE CAF17, MITOCHONDRIAL-RELATED"/>
    <property type="match status" value="1"/>
</dbReference>
<name>A0A451D6U0_9GAMM</name>
<dbReference type="PANTHER" id="PTHR22602:SF0">
    <property type="entry name" value="TRANSFERASE CAF17, MITOCHONDRIAL-RELATED"/>
    <property type="match status" value="1"/>
</dbReference>
<dbReference type="Gene3D" id="3.30.70.1630">
    <property type="match status" value="1"/>
</dbReference>
<evidence type="ECO:0000313" key="2">
    <source>
        <dbReference type="Proteomes" id="UP000294344"/>
    </source>
</evidence>